<sequence length="63" mass="7215">MAMHRTKTENEITKAFDTIANAITNQAREACNSQDVYGVFRLMSQRMSLEAKRRRILQDLGLA</sequence>
<evidence type="ECO:0000313" key="2">
    <source>
        <dbReference type="Proteomes" id="UP000198889"/>
    </source>
</evidence>
<protein>
    <submittedName>
        <fullName evidence="1">Uncharacterized protein</fullName>
    </submittedName>
</protein>
<name>A0A1G4UPE7_9HYPH</name>
<dbReference type="AlphaFoldDB" id="A0A1G4UPE7"/>
<gene>
    <name evidence="1" type="ORF">SAMN05660859_0047</name>
</gene>
<proteinExistence type="predicted"/>
<reference evidence="2" key="1">
    <citation type="submission" date="2016-10" db="EMBL/GenBank/DDBJ databases">
        <authorList>
            <person name="Varghese N."/>
            <person name="Submissions S."/>
        </authorList>
    </citation>
    <scope>NUCLEOTIDE SEQUENCE [LARGE SCALE GENOMIC DNA]</scope>
    <source>
        <strain evidence="2">CGMCC 1.1761</strain>
    </source>
</reference>
<organism evidence="1 2">
    <name type="scientific">Ancylobacter rudongensis</name>
    <dbReference type="NCBI Taxonomy" id="177413"/>
    <lineage>
        <taxon>Bacteria</taxon>
        <taxon>Pseudomonadati</taxon>
        <taxon>Pseudomonadota</taxon>
        <taxon>Alphaproteobacteria</taxon>
        <taxon>Hyphomicrobiales</taxon>
        <taxon>Xanthobacteraceae</taxon>
        <taxon>Ancylobacter</taxon>
    </lineage>
</organism>
<dbReference type="EMBL" id="FMTP01000010">
    <property type="protein sequence ID" value="SCW95523.1"/>
    <property type="molecule type" value="Genomic_DNA"/>
</dbReference>
<dbReference type="Proteomes" id="UP000198889">
    <property type="component" value="Unassembled WGS sequence"/>
</dbReference>
<keyword evidence="2" id="KW-1185">Reference proteome</keyword>
<accession>A0A1G4UPE7</accession>
<dbReference type="STRING" id="177413.SAMN05660859_0047"/>
<evidence type="ECO:0000313" key="1">
    <source>
        <dbReference type="EMBL" id="SCW95523.1"/>
    </source>
</evidence>
<dbReference type="RefSeq" id="WP_143007092.1">
    <property type="nucleotide sequence ID" value="NZ_FMTP01000010.1"/>
</dbReference>